<accession>A0A914EFQ7</accession>
<dbReference type="WBParaSite" id="ACRNAN_scaffold7455.g25326.t1">
    <property type="protein sequence ID" value="ACRNAN_scaffold7455.g25326.t1"/>
    <property type="gene ID" value="ACRNAN_scaffold7455.g25326"/>
</dbReference>
<evidence type="ECO:0000313" key="3">
    <source>
        <dbReference type="WBParaSite" id="ACRNAN_scaffold7455.g25326.t1"/>
    </source>
</evidence>
<proteinExistence type="predicted"/>
<reference evidence="3" key="1">
    <citation type="submission" date="2022-11" db="UniProtKB">
        <authorList>
            <consortium name="WormBaseParasite"/>
        </authorList>
    </citation>
    <scope>IDENTIFICATION</scope>
</reference>
<feature type="compositionally biased region" description="Low complexity" evidence="1">
    <location>
        <begin position="247"/>
        <end position="260"/>
    </location>
</feature>
<feature type="region of interest" description="Disordered" evidence="1">
    <location>
        <begin position="219"/>
        <end position="267"/>
    </location>
</feature>
<keyword evidence="2" id="KW-1185">Reference proteome</keyword>
<organism evidence="2 3">
    <name type="scientific">Acrobeloides nanus</name>
    <dbReference type="NCBI Taxonomy" id="290746"/>
    <lineage>
        <taxon>Eukaryota</taxon>
        <taxon>Metazoa</taxon>
        <taxon>Ecdysozoa</taxon>
        <taxon>Nematoda</taxon>
        <taxon>Chromadorea</taxon>
        <taxon>Rhabditida</taxon>
        <taxon>Tylenchina</taxon>
        <taxon>Cephalobomorpha</taxon>
        <taxon>Cephaloboidea</taxon>
        <taxon>Cephalobidae</taxon>
        <taxon>Acrobeloides</taxon>
    </lineage>
</organism>
<evidence type="ECO:0000256" key="1">
    <source>
        <dbReference type="SAM" id="MobiDB-lite"/>
    </source>
</evidence>
<dbReference type="Proteomes" id="UP000887540">
    <property type="component" value="Unplaced"/>
</dbReference>
<protein>
    <submittedName>
        <fullName evidence="3">Uncharacterized protein</fullName>
    </submittedName>
</protein>
<dbReference type="AlphaFoldDB" id="A0A914EFQ7"/>
<name>A0A914EFQ7_9BILA</name>
<evidence type="ECO:0000313" key="2">
    <source>
        <dbReference type="Proteomes" id="UP000887540"/>
    </source>
</evidence>
<sequence>MNKPFRYEPEVNRKKLCKDTSSKPFKKVTGDLSFEPGDWLLVMDPFRYRYVARLVEDFPNSEDELIPYSEGCLEHWAPQKAAAAAREVQAALFQVQRHSRRRCMKRLDDEPIVRTSPFEIIGIEDWYEFGSMDRYLVRYQNTTPPDDLQWVFSGDLAPLPELWAKIDALFEGKDFAWVASKKAKLPQSWAEYLTADELEQEDVAPPAKQARVVRGHVPIMGGQKGFPSVNPLGLEDSADDGEENPRARASTSSSSPPGRRVVIDEDE</sequence>